<organism evidence="2 3">
    <name type="scientific">Methylophaga marina</name>
    <dbReference type="NCBI Taxonomy" id="45495"/>
    <lineage>
        <taxon>Bacteria</taxon>
        <taxon>Pseudomonadati</taxon>
        <taxon>Pseudomonadota</taxon>
        <taxon>Gammaproteobacteria</taxon>
        <taxon>Thiotrichales</taxon>
        <taxon>Piscirickettsiaceae</taxon>
        <taxon>Methylophaga</taxon>
    </lineage>
</organism>
<dbReference type="Pfam" id="PF08722">
    <property type="entry name" value="Tn7_TnsA-like_N"/>
    <property type="match status" value="1"/>
</dbReference>
<sequence>MSEPARSIHKKGRKNVIGSFMSAKMQVLVEWESQIERDFMYYLEFDDDVRGYTSQPIRYRYTREDKYKYHFPDFEIFRYSTPKRKFVEIKPLHVTKKTEFIEKTAAIKAQMHTDGFDYSVVTDSQ</sequence>
<gene>
    <name evidence="2" type="ORF">GCM10008964_14160</name>
</gene>
<dbReference type="Proteomes" id="UP001501476">
    <property type="component" value="Unassembled WGS sequence"/>
</dbReference>
<dbReference type="EMBL" id="BAAADG010000004">
    <property type="protein sequence ID" value="GAA0223674.1"/>
    <property type="molecule type" value="Genomic_DNA"/>
</dbReference>
<keyword evidence="3" id="KW-1185">Reference proteome</keyword>
<proteinExistence type="predicted"/>
<evidence type="ECO:0000259" key="1">
    <source>
        <dbReference type="Pfam" id="PF08722"/>
    </source>
</evidence>
<feature type="domain" description="TnsA endonuclease N-terminal" evidence="1">
    <location>
        <begin position="46"/>
        <end position="123"/>
    </location>
</feature>
<evidence type="ECO:0000313" key="2">
    <source>
        <dbReference type="EMBL" id="GAA0223674.1"/>
    </source>
</evidence>
<dbReference type="RefSeq" id="WP_286304706.1">
    <property type="nucleotide sequence ID" value="NZ_AP027741.1"/>
</dbReference>
<name>A0ABN0TK08_9GAMM</name>
<evidence type="ECO:0000313" key="3">
    <source>
        <dbReference type="Proteomes" id="UP001501476"/>
    </source>
</evidence>
<protein>
    <recommendedName>
        <fullName evidence="1">TnsA endonuclease N-terminal domain-containing protein</fullName>
    </recommendedName>
</protein>
<accession>A0ABN0TK08</accession>
<dbReference type="InterPro" id="IPR014833">
    <property type="entry name" value="TnsA_N"/>
</dbReference>
<comment type="caution">
    <text evidence="2">The sequence shown here is derived from an EMBL/GenBank/DDBJ whole genome shotgun (WGS) entry which is preliminary data.</text>
</comment>
<reference evidence="2 3" key="1">
    <citation type="journal article" date="2019" name="Int. J. Syst. Evol. Microbiol.">
        <title>The Global Catalogue of Microorganisms (GCM) 10K type strain sequencing project: providing services to taxonomists for standard genome sequencing and annotation.</title>
        <authorList>
            <consortium name="The Broad Institute Genomics Platform"/>
            <consortium name="The Broad Institute Genome Sequencing Center for Infectious Disease"/>
            <person name="Wu L."/>
            <person name="Ma J."/>
        </authorList>
    </citation>
    <scope>NUCLEOTIDE SEQUENCE [LARGE SCALE GENOMIC DNA]</scope>
    <source>
        <strain evidence="2 3">JCM 6886</strain>
    </source>
</reference>